<evidence type="ECO:0000313" key="2">
    <source>
        <dbReference type="EMBL" id="TCL54110.1"/>
    </source>
</evidence>
<evidence type="ECO:0000256" key="1">
    <source>
        <dbReference type="SAM" id="MobiDB-lite"/>
    </source>
</evidence>
<dbReference type="STRING" id="1469948.GCA_000732725_03247"/>
<name>A0A4R1QVC0_9FIRM</name>
<gene>
    <name evidence="2" type="ORF">EDD76_12227</name>
</gene>
<reference evidence="2 3" key="1">
    <citation type="submission" date="2019-03" db="EMBL/GenBank/DDBJ databases">
        <title>Genomic Encyclopedia of Type Strains, Phase IV (KMG-IV): sequencing the most valuable type-strain genomes for metagenomic binning, comparative biology and taxonomic classification.</title>
        <authorList>
            <person name="Goeker M."/>
        </authorList>
    </citation>
    <scope>NUCLEOTIDE SEQUENCE [LARGE SCALE GENOMIC DNA]</scope>
    <source>
        <strain evidence="2 3">DSM 100556</strain>
    </source>
</reference>
<keyword evidence="3" id="KW-1185">Reference proteome</keyword>
<dbReference type="EMBL" id="SLUO01000022">
    <property type="protein sequence ID" value="TCL54110.1"/>
    <property type="molecule type" value="Genomic_DNA"/>
</dbReference>
<comment type="caution">
    <text evidence="2">The sequence shown here is derived from an EMBL/GenBank/DDBJ whole genome shotgun (WGS) entry which is preliminary data.</text>
</comment>
<dbReference type="AlphaFoldDB" id="A0A4R1QVC0"/>
<sequence>MYEDLAAKADAATERFHSASGKLKQTEAAMTRNADLKAVIVYYARTHPIFDEYKARKCSRAYLAEHEADISVYRAAQTAMRELLNGERLPKMDALKAEWQELKTAKKSDYAGRLPRRTKGYAGGRGSQGQYRPSSRPRRARKKQENGAIAK</sequence>
<protein>
    <submittedName>
        <fullName evidence="2">Uncharacterized protein</fullName>
    </submittedName>
</protein>
<proteinExistence type="predicted"/>
<organism evidence="2 3">
    <name type="scientific">Kineothrix alysoides</name>
    <dbReference type="NCBI Taxonomy" id="1469948"/>
    <lineage>
        <taxon>Bacteria</taxon>
        <taxon>Bacillati</taxon>
        <taxon>Bacillota</taxon>
        <taxon>Clostridia</taxon>
        <taxon>Lachnospirales</taxon>
        <taxon>Lachnospiraceae</taxon>
        <taxon>Kineothrix</taxon>
    </lineage>
</organism>
<feature type="region of interest" description="Disordered" evidence="1">
    <location>
        <begin position="106"/>
        <end position="151"/>
    </location>
</feature>
<evidence type="ECO:0000313" key="3">
    <source>
        <dbReference type="Proteomes" id="UP000295718"/>
    </source>
</evidence>
<dbReference type="Proteomes" id="UP000295718">
    <property type="component" value="Unassembled WGS sequence"/>
</dbReference>
<accession>A0A4R1QVC0</accession>